<evidence type="ECO:0000313" key="3">
    <source>
        <dbReference type="Proteomes" id="UP000053904"/>
    </source>
</evidence>
<evidence type="ECO:0000313" key="2">
    <source>
        <dbReference type="EMBL" id="KUK76048.1"/>
    </source>
</evidence>
<comment type="caution">
    <text evidence="2">The sequence shown here is derived from an EMBL/GenBank/DDBJ whole genome shotgun (WGS) entry which is preliminary data.</text>
</comment>
<dbReference type="Gene3D" id="2.70.70.10">
    <property type="entry name" value="Glucose Permease (Domain IIA)"/>
    <property type="match status" value="2"/>
</dbReference>
<reference evidence="3" key="1">
    <citation type="journal article" date="2015" name="MBio">
        <title>Genome-Resolved Metagenomic Analysis Reveals Roles for Candidate Phyla and Other Microbial Community Members in Biogeochemical Transformations in Oil Reservoirs.</title>
        <authorList>
            <person name="Hu P."/>
            <person name="Tom L."/>
            <person name="Singh A."/>
            <person name="Thomas B.C."/>
            <person name="Baker B.J."/>
            <person name="Piceno Y.M."/>
            <person name="Andersen G.L."/>
            <person name="Banfield J.F."/>
        </authorList>
    </citation>
    <scope>NUCLEOTIDE SEQUENCE [LARGE SCALE GENOMIC DNA]</scope>
</reference>
<dbReference type="AlphaFoldDB" id="A0A101HG82"/>
<dbReference type="InterPro" id="IPR011055">
    <property type="entry name" value="Dup_hybrid_motif"/>
</dbReference>
<gene>
    <name evidence="2" type="ORF">XD93_1133</name>
</gene>
<dbReference type="SUPFAM" id="SSF51261">
    <property type="entry name" value="Duplicated hybrid motif"/>
    <property type="match status" value="2"/>
</dbReference>
<protein>
    <submittedName>
        <fullName evidence="2">Peptidase M23</fullName>
    </submittedName>
</protein>
<sequence length="422" mass="47981">MRIKKLLTIGFVSLLITLFIPFRTNSASCPEYMDPSSVECLDYLRDQLNDLSSQNKNIKSQLSNEEYKQLSLTQKIEYINNQINQTEKVIKSLEIEIAAHNIEISILEENIKKAEDSIALSKQEITQLENHVNQRVTESYKYSFIGALEIFLDTKNFEDVLRKTKYLISTRERDAQQLESYTLLVKDLEKEEEELSTQKSELQATRLTMEEQQEDLLLEKRNLDNQRDERERLLAESKRKAAELEATYIANTKKLADLDSAIIEYINKYGDQAVNSGHVNAGTWIGRMGNSGLSGGDHLHFSVNNGLGDLCGGNIYILNGHLVQGKASWLENIWGTGWAWPYVHAGTMPLPIAGPYVIMSQNYHHGTAIDLISYKTDYTKNWGAPIYAVMSGTLYKGVDGYGGVYAYIIHDNGWRSCYLHLQ</sequence>
<feature type="coiled-coil region" evidence="1">
    <location>
        <begin position="41"/>
        <end position="131"/>
    </location>
</feature>
<dbReference type="Gene3D" id="6.10.250.3150">
    <property type="match status" value="1"/>
</dbReference>
<dbReference type="CDD" id="cd12797">
    <property type="entry name" value="M23_peptidase"/>
    <property type="match status" value="2"/>
</dbReference>
<accession>A0A101HG82</accession>
<organism evidence="2 3">
    <name type="scientific">candidate division WS6 bacterium 34_10</name>
    <dbReference type="NCBI Taxonomy" id="1641389"/>
    <lineage>
        <taxon>Bacteria</taxon>
        <taxon>Candidatus Dojkabacteria</taxon>
    </lineage>
</organism>
<dbReference type="EMBL" id="LGGO01000216">
    <property type="protein sequence ID" value="KUK76048.1"/>
    <property type="molecule type" value="Genomic_DNA"/>
</dbReference>
<name>A0A101HG82_9BACT</name>
<proteinExistence type="predicted"/>
<evidence type="ECO:0000256" key="1">
    <source>
        <dbReference type="SAM" id="Coils"/>
    </source>
</evidence>
<dbReference type="Proteomes" id="UP000053904">
    <property type="component" value="Unassembled WGS sequence"/>
</dbReference>
<feature type="coiled-coil region" evidence="1">
    <location>
        <begin position="171"/>
        <end position="247"/>
    </location>
</feature>
<keyword evidence="1" id="KW-0175">Coiled coil</keyword>